<reference evidence="2 3" key="1">
    <citation type="submission" date="2021-06" db="EMBL/GenBank/DDBJ databases">
        <authorList>
            <person name="Palmer J.M."/>
        </authorList>
    </citation>
    <scope>NUCLEOTIDE SEQUENCE [LARGE SCALE GENOMIC DNA]</scope>
    <source>
        <strain evidence="2 3">AS_MEX2019</strain>
        <tissue evidence="2">Muscle</tissue>
    </source>
</reference>
<sequence>MFWRLICVNSQSVIFYSFFHSGLWGSWCLSPAVYDERRVHPGRVASPSQSNTQTHTGQTTKHTHIHTPKGNLEGPMNLAGMSLDCGRKPEYPVRTHACMGRTCKLHAERPWPGIEPRTFLLQGSNFPLSAAVFMVLCS</sequence>
<evidence type="ECO:0000313" key="2">
    <source>
        <dbReference type="EMBL" id="MEQ2286166.1"/>
    </source>
</evidence>
<dbReference type="EMBL" id="JAHRIP010017659">
    <property type="protein sequence ID" value="MEQ2286166.1"/>
    <property type="molecule type" value="Genomic_DNA"/>
</dbReference>
<proteinExistence type="predicted"/>
<gene>
    <name evidence="2" type="ORF">AMECASPLE_039419</name>
</gene>
<dbReference type="Proteomes" id="UP001469553">
    <property type="component" value="Unassembled WGS sequence"/>
</dbReference>
<accession>A0ABV0XXH4</accession>
<keyword evidence="3" id="KW-1185">Reference proteome</keyword>
<evidence type="ECO:0000313" key="3">
    <source>
        <dbReference type="Proteomes" id="UP001469553"/>
    </source>
</evidence>
<evidence type="ECO:0000256" key="1">
    <source>
        <dbReference type="SAM" id="MobiDB-lite"/>
    </source>
</evidence>
<comment type="caution">
    <text evidence="2">The sequence shown here is derived from an EMBL/GenBank/DDBJ whole genome shotgun (WGS) entry which is preliminary data.</text>
</comment>
<protein>
    <recommendedName>
        <fullName evidence="4">Secreted protein</fullName>
    </recommendedName>
</protein>
<feature type="region of interest" description="Disordered" evidence="1">
    <location>
        <begin position="42"/>
        <end position="71"/>
    </location>
</feature>
<evidence type="ECO:0008006" key="4">
    <source>
        <dbReference type="Google" id="ProtNLM"/>
    </source>
</evidence>
<name>A0ABV0XXH4_9TELE</name>
<organism evidence="2 3">
    <name type="scientific">Ameca splendens</name>
    <dbReference type="NCBI Taxonomy" id="208324"/>
    <lineage>
        <taxon>Eukaryota</taxon>
        <taxon>Metazoa</taxon>
        <taxon>Chordata</taxon>
        <taxon>Craniata</taxon>
        <taxon>Vertebrata</taxon>
        <taxon>Euteleostomi</taxon>
        <taxon>Actinopterygii</taxon>
        <taxon>Neopterygii</taxon>
        <taxon>Teleostei</taxon>
        <taxon>Neoteleostei</taxon>
        <taxon>Acanthomorphata</taxon>
        <taxon>Ovalentaria</taxon>
        <taxon>Atherinomorphae</taxon>
        <taxon>Cyprinodontiformes</taxon>
        <taxon>Goodeidae</taxon>
        <taxon>Ameca</taxon>
    </lineage>
</organism>